<dbReference type="Proteomes" id="UP000799754">
    <property type="component" value="Unassembled WGS sequence"/>
</dbReference>
<protein>
    <submittedName>
        <fullName evidence="1">Uncharacterized protein</fullName>
    </submittedName>
</protein>
<organism evidence="1 2">
    <name type="scientific">Macroventuria anomochaeta</name>
    <dbReference type="NCBI Taxonomy" id="301207"/>
    <lineage>
        <taxon>Eukaryota</taxon>
        <taxon>Fungi</taxon>
        <taxon>Dikarya</taxon>
        <taxon>Ascomycota</taxon>
        <taxon>Pezizomycotina</taxon>
        <taxon>Dothideomycetes</taxon>
        <taxon>Pleosporomycetidae</taxon>
        <taxon>Pleosporales</taxon>
        <taxon>Pleosporineae</taxon>
        <taxon>Didymellaceae</taxon>
        <taxon>Macroventuria</taxon>
    </lineage>
</organism>
<keyword evidence="2" id="KW-1185">Reference proteome</keyword>
<reference evidence="1" key="1">
    <citation type="journal article" date="2020" name="Stud. Mycol.">
        <title>101 Dothideomycetes genomes: a test case for predicting lifestyles and emergence of pathogens.</title>
        <authorList>
            <person name="Haridas S."/>
            <person name="Albert R."/>
            <person name="Binder M."/>
            <person name="Bloem J."/>
            <person name="Labutti K."/>
            <person name="Salamov A."/>
            <person name="Andreopoulos B."/>
            <person name="Baker S."/>
            <person name="Barry K."/>
            <person name="Bills G."/>
            <person name="Bluhm B."/>
            <person name="Cannon C."/>
            <person name="Castanera R."/>
            <person name="Culley D."/>
            <person name="Daum C."/>
            <person name="Ezra D."/>
            <person name="Gonzalez J."/>
            <person name="Henrissat B."/>
            <person name="Kuo A."/>
            <person name="Liang C."/>
            <person name="Lipzen A."/>
            <person name="Lutzoni F."/>
            <person name="Magnuson J."/>
            <person name="Mondo S."/>
            <person name="Nolan M."/>
            <person name="Ohm R."/>
            <person name="Pangilinan J."/>
            <person name="Park H.-J."/>
            <person name="Ramirez L."/>
            <person name="Alfaro M."/>
            <person name="Sun H."/>
            <person name="Tritt A."/>
            <person name="Yoshinaga Y."/>
            <person name="Zwiers L.-H."/>
            <person name="Turgeon B."/>
            <person name="Goodwin S."/>
            <person name="Spatafora J."/>
            <person name="Crous P."/>
            <person name="Grigoriev I."/>
        </authorList>
    </citation>
    <scope>NUCLEOTIDE SEQUENCE</scope>
    <source>
        <strain evidence="1">CBS 525.71</strain>
    </source>
</reference>
<accession>A0ACB6SJM2</accession>
<name>A0ACB6SJM2_9PLEO</name>
<sequence length="179" mass="20331">MSFYLCWKFQIAFLYSSGLLLSSPPKVPKAIPDEIEMTGYLPIALVRAVKSSFLSKRVNQIRTTVSGPKIVNKWLDASRCSPQVKASLPNYHVAMFESQSKRRHGIRKHVLTAHVCLTYRKGKQADTSVFWLPSHNGIYMPFRYPACHYTAPFLHSLYPKTEYQHAVKCSSCSCLTEIG</sequence>
<proteinExistence type="predicted"/>
<evidence type="ECO:0000313" key="2">
    <source>
        <dbReference type="Proteomes" id="UP000799754"/>
    </source>
</evidence>
<dbReference type="EMBL" id="MU006701">
    <property type="protein sequence ID" value="KAF2633457.1"/>
    <property type="molecule type" value="Genomic_DNA"/>
</dbReference>
<evidence type="ECO:0000313" key="1">
    <source>
        <dbReference type="EMBL" id="KAF2633457.1"/>
    </source>
</evidence>
<comment type="caution">
    <text evidence="1">The sequence shown here is derived from an EMBL/GenBank/DDBJ whole genome shotgun (WGS) entry which is preliminary data.</text>
</comment>
<gene>
    <name evidence="1" type="ORF">BU25DRAFT_6914</name>
</gene>